<dbReference type="GO" id="GO:0008808">
    <property type="term" value="F:cardiolipin synthase activity"/>
    <property type="evidence" value="ECO:0007669"/>
    <property type="project" value="TreeGrafter"/>
</dbReference>
<dbReference type="RefSeq" id="WP_107567891.1">
    <property type="nucleotide sequence ID" value="NZ_PYYB01000001.1"/>
</dbReference>
<comment type="caution">
    <text evidence="2">The sequence shown here is derived from an EMBL/GenBank/DDBJ whole genome shotgun (WGS) entry which is preliminary data.</text>
</comment>
<dbReference type="AlphaFoldDB" id="A0A2T4UJH0"/>
<gene>
    <name evidence="2" type="ORF">C7Y72_06615</name>
</gene>
<feature type="domain" description="PLD phosphodiesterase" evidence="1">
    <location>
        <begin position="83"/>
        <end position="110"/>
    </location>
</feature>
<reference evidence="2 3" key="1">
    <citation type="submission" date="2018-03" db="EMBL/GenBank/DDBJ databases">
        <title>Aquarubrobacter algicola gen. nov., sp. nov., a novel actinobacterium isolated from shallow eutrophic lake during the end of cyanobacterial harmful algal blooms.</title>
        <authorList>
            <person name="Chun S.J."/>
        </authorList>
    </citation>
    <scope>NUCLEOTIDE SEQUENCE [LARGE SCALE GENOMIC DNA]</scope>
    <source>
        <strain evidence="2 3">Seoho-28</strain>
    </source>
</reference>
<dbReference type="GO" id="GO:0032049">
    <property type="term" value="P:cardiolipin biosynthetic process"/>
    <property type="evidence" value="ECO:0007669"/>
    <property type="project" value="UniProtKB-ARBA"/>
</dbReference>
<dbReference type="Pfam" id="PF13091">
    <property type="entry name" value="PLDc_2"/>
    <property type="match status" value="2"/>
</dbReference>
<name>A0A2T4UJH0_9ACTN</name>
<dbReference type="CDD" id="cd09110">
    <property type="entry name" value="PLDc_CLS_1"/>
    <property type="match status" value="1"/>
</dbReference>
<dbReference type="OrthoDB" id="8828485at2"/>
<dbReference type="InterPro" id="IPR025202">
    <property type="entry name" value="PLD-like_dom"/>
</dbReference>
<dbReference type="PROSITE" id="PS50035">
    <property type="entry name" value="PLD"/>
    <property type="match status" value="2"/>
</dbReference>
<evidence type="ECO:0000259" key="1">
    <source>
        <dbReference type="PROSITE" id="PS50035"/>
    </source>
</evidence>
<dbReference type="SUPFAM" id="SSF56024">
    <property type="entry name" value="Phospholipase D/nuclease"/>
    <property type="match status" value="2"/>
</dbReference>
<dbReference type="PANTHER" id="PTHR21248">
    <property type="entry name" value="CARDIOLIPIN SYNTHASE"/>
    <property type="match status" value="1"/>
</dbReference>
<dbReference type="Gene3D" id="3.30.870.10">
    <property type="entry name" value="Endonuclease Chain A"/>
    <property type="match status" value="2"/>
</dbReference>
<accession>A0A2T4UJH0</accession>
<keyword evidence="3" id="KW-1185">Reference proteome</keyword>
<dbReference type="PANTHER" id="PTHR21248:SF22">
    <property type="entry name" value="PHOSPHOLIPASE D"/>
    <property type="match status" value="1"/>
</dbReference>
<evidence type="ECO:0000313" key="3">
    <source>
        <dbReference type="Proteomes" id="UP000240739"/>
    </source>
</evidence>
<feature type="domain" description="PLD phosphodiesterase" evidence="1">
    <location>
        <begin position="261"/>
        <end position="288"/>
    </location>
</feature>
<dbReference type="SMART" id="SM00155">
    <property type="entry name" value="PLDc"/>
    <property type="match status" value="2"/>
</dbReference>
<sequence>MLETIRGARRTICFLSYVYWSGDIAHDVAHALADRARAGVDVCVLLDAIGSLKMPGDVLAEMEGAGVRIERFRPASPLRPLQANHRNHRKILVVDGEVGMTGGVGIAQEWTGDAQDPEHWRDTHVRVRGPVVRGLHGAFAESWLEATGQLLCGDDHLPDLAPLEGGGPMQLVRSRATVGDTNAEALLFLAIASARRSIDLTSAYFAPNAALTSALCAARGRGVRVRVLVPGEHADKDLVRRAGQDTYEALLDCGVEVHEYGPTMLHAKTLTVDEAWATVGSINFDNRSFSRNDEATLCVQSREVAGLLTAQFERDLAVSDRIDPQAWEERGVLQRARETATRVVRREL</sequence>
<dbReference type="CDD" id="cd09159">
    <property type="entry name" value="PLDc_ybhO_like_2"/>
    <property type="match status" value="1"/>
</dbReference>
<evidence type="ECO:0000313" key="2">
    <source>
        <dbReference type="EMBL" id="PTL59347.1"/>
    </source>
</evidence>
<organism evidence="2 3">
    <name type="scientific">Paraconexibacter algicola</name>
    <dbReference type="NCBI Taxonomy" id="2133960"/>
    <lineage>
        <taxon>Bacteria</taxon>
        <taxon>Bacillati</taxon>
        <taxon>Actinomycetota</taxon>
        <taxon>Thermoleophilia</taxon>
        <taxon>Solirubrobacterales</taxon>
        <taxon>Paraconexibacteraceae</taxon>
        <taxon>Paraconexibacter</taxon>
    </lineage>
</organism>
<dbReference type="InterPro" id="IPR001736">
    <property type="entry name" value="PLipase_D/transphosphatidylase"/>
</dbReference>
<dbReference type="GO" id="GO:0016020">
    <property type="term" value="C:membrane"/>
    <property type="evidence" value="ECO:0007669"/>
    <property type="project" value="TreeGrafter"/>
</dbReference>
<dbReference type="EMBL" id="PYYB01000001">
    <property type="protein sequence ID" value="PTL59347.1"/>
    <property type="molecule type" value="Genomic_DNA"/>
</dbReference>
<proteinExistence type="predicted"/>
<protein>
    <submittedName>
        <fullName evidence="2">Cardiolipin synthase B</fullName>
    </submittedName>
</protein>
<dbReference type="Proteomes" id="UP000240739">
    <property type="component" value="Unassembled WGS sequence"/>
</dbReference>